<sequence length="68" mass="7506">MRAALFQRFRCALSKLGTMGKRPKSSFAQNDVAQLTALSSPRFSKQGKSPTLSEQLSAANDFESTVYF</sequence>
<reference evidence="1" key="1">
    <citation type="submission" date="2023-06" db="EMBL/GenBank/DDBJ databases">
        <authorList>
            <person name="Delattre M."/>
        </authorList>
    </citation>
    <scope>NUCLEOTIDE SEQUENCE</scope>
    <source>
        <strain evidence="1">AF72</strain>
    </source>
</reference>
<comment type="caution">
    <text evidence="1">The sequence shown here is derived from an EMBL/GenBank/DDBJ whole genome shotgun (WGS) entry which is preliminary data.</text>
</comment>
<dbReference type="AlphaFoldDB" id="A0AA36DE09"/>
<gene>
    <name evidence="1" type="ORF">MSPICULIGERA_LOCUS23828</name>
</gene>
<accession>A0AA36DE09</accession>
<keyword evidence="2" id="KW-1185">Reference proteome</keyword>
<feature type="non-terminal residue" evidence="1">
    <location>
        <position position="68"/>
    </location>
</feature>
<protein>
    <submittedName>
        <fullName evidence="1">Uncharacterized protein</fullName>
    </submittedName>
</protein>
<evidence type="ECO:0000313" key="2">
    <source>
        <dbReference type="Proteomes" id="UP001177023"/>
    </source>
</evidence>
<dbReference type="EMBL" id="CATQJA010002706">
    <property type="protein sequence ID" value="CAJ0585818.1"/>
    <property type="molecule type" value="Genomic_DNA"/>
</dbReference>
<proteinExistence type="predicted"/>
<dbReference type="Proteomes" id="UP001177023">
    <property type="component" value="Unassembled WGS sequence"/>
</dbReference>
<name>A0AA36DE09_9BILA</name>
<evidence type="ECO:0000313" key="1">
    <source>
        <dbReference type="EMBL" id="CAJ0585818.1"/>
    </source>
</evidence>
<organism evidence="1 2">
    <name type="scientific">Mesorhabditis spiculigera</name>
    <dbReference type="NCBI Taxonomy" id="96644"/>
    <lineage>
        <taxon>Eukaryota</taxon>
        <taxon>Metazoa</taxon>
        <taxon>Ecdysozoa</taxon>
        <taxon>Nematoda</taxon>
        <taxon>Chromadorea</taxon>
        <taxon>Rhabditida</taxon>
        <taxon>Rhabditina</taxon>
        <taxon>Rhabditomorpha</taxon>
        <taxon>Rhabditoidea</taxon>
        <taxon>Rhabditidae</taxon>
        <taxon>Mesorhabditinae</taxon>
        <taxon>Mesorhabditis</taxon>
    </lineage>
</organism>